<protein>
    <recommendedName>
        <fullName evidence="4">YtxH domain-containing protein</fullName>
    </recommendedName>
</protein>
<gene>
    <name evidence="2" type="ORF">Atep_20370</name>
</gene>
<dbReference type="EMBL" id="AP024563">
    <property type="protein sequence ID" value="BCU07360.1"/>
    <property type="molecule type" value="Genomic_DNA"/>
</dbReference>
<evidence type="ECO:0000313" key="2">
    <source>
        <dbReference type="EMBL" id="BCU07360.1"/>
    </source>
</evidence>
<evidence type="ECO:0000256" key="1">
    <source>
        <dbReference type="SAM" id="MobiDB-lite"/>
    </source>
</evidence>
<evidence type="ECO:0008006" key="4">
    <source>
        <dbReference type="Google" id="ProtNLM"/>
    </source>
</evidence>
<name>A0ABN6GBP7_9GAMM</name>
<keyword evidence="3" id="KW-1185">Reference proteome</keyword>
<evidence type="ECO:0000313" key="3">
    <source>
        <dbReference type="Proteomes" id="UP000680679"/>
    </source>
</evidence>
<organism evidence="2 3">
    <name type="scientific">Allochromatium tepidum</name>
    <dbReference type="NCBI Taxonomy" id="553982"/>
    <lineage>
        <taxon>Bacteria</taxon>
        <taxon>Pseudomonadati</taxon>
        <taxon>Pseudomonadota</taxon>
        <taxon>Gammaproteobacteria</taxon>
        <taxon>Chromatiales</taxon>
        <taxon>Chromatiaceae</taxon>
        <taxon>Allochromatium</taxon>
    </lineage>
</organism>
<dbReference type="Proteomes" id="UP000680679">
    <property type="component" value="Chromosome"/>
</dbReference>
<dbReference type="RefSeq" id="WP_236786129.1">
    <property type="nucleotide sequence ID" value="NZ_AP024563.1"/>
</dbReference>
<sequence length="133" mass="14420">MNQDNRSYGLGQGPWMSQQMPGQTPPPAGQGPAAAPHWGQSAGYGYQAQMSVYQGLPQRAQSSSILPRDRFLKGLLIGAAATYLLTNEQVQRTAIKGVVQAWSLLQGGLEEIKERFGDAQAEVHHASQRQDSD</sequence>
<reference evidence="2 3" key="1">
    <citation type="submission" date="2021-04" db="EMBL/GenBank/DDBJ databases">
        <title>Complete genome sequencing of Allochromatium tepidum strain NZ.</title>
        <authorList>
            <person name="Tsukatani Y."/>
            <person name="Mori H."/>
        </authorList>
    </citation>
    <scope>NUCLEOTIDE SEQUENCE [LARGE SCALE GENOMIC DNA]</scope>
    <source>
        <strain evidence="2 3">NZ</strain>
    </source>
</reference>
<accession>A0ABN6GBP7</accession>
<proteinExistence type="predicted"/>
<feature type="region of interest" description="Disordered" evidence="1">
    <location>
        <begin position="1"/>
        <end position="40"/>
    </location>
</feature>